<evidence type="ECO:0000313" key="4">
    <source>
        <dbReference type="Proteomes" id="UP000555828"/>
    </source>
</evidence>
<comment type="subunit">
    <text evidence="2">Monomer. Binds 30S ribosomal subunits, but not 50S ribosomal subunits or 70S ribosomes.</text>
</comment>
<dbReference type="RefSeq" id="WP_184618424.1">
    <property type="nucleotide sequence ID" value="NZ_JACHEX010000001.1"/>
</dbReference>
<dbReference type="HAMAP" id="MF_00003">
    <property type="entry name" value="RbfA"/>
    <property type="match status" value="1"/>
</dbReference>
<name>A0A841GI28_9BACT</name>
<dbReference type="Proteomes" id="UP000555828">
    <property type="component" value="Unassembled WGS sequence"/>
</dbReference>
<gene>
    <name evidence="2" type="primary">rbfA</name>
    <name evidence="3" type="ORF">HNP65_000067</name>
</gene>
<dbReference type="Gene3D" id="3.30.300.20">
    <property type="match status" value="1"/>
</dbReference>
<dbReference type="PROSITE" id="PS01319">
    <property type="entry name" value="RBFA"/>
    <property type="match status" value="1"/>
</dbReference>
<keyword evidence="2" id="KW-0963">Cytoplasm</keyword>
<dbReference type="PANTHER" id="PTHR33515:SF1">
    <property type="entry name" value="RIBOSOME-BINDING FACTOR A, CHLOROPLASTIC-RELATED"/>
    <property type="match status" value="1"/>
</dbReference>
<dbReference type="InterPro" id="IPR023799">
    <property type="entry name" value="RbfA_dom_sf"/>
</dbReference>
<dbReference type="Pfam" id="PF02033">
    <property type="entry name" value="RBFA"/>
    <property type="match status" value="1"/>
</dbReference>
<dbReference type="InterPro" id="IPR015946">
    <property type="entry name" value="KH_dom-like_a/b"/>
</dbReference>
<dbReference type="InterPro" id="IPR000238">
    <property type="entry name" value="RbfA"/>
</dbReference>
<comment type="function">
    <text evidence="2">One of several proteins that assist in the late maturation steps of the functional core of the 30S ribosomal subunit. Associates with free 30S ribosomal subunits (but not with 30S subunits that are part of 70S ribosomes or polysomes). Required for efficient processing of 16S rRNA. May interact with the 5'-terminal helix region of 16S rRNA.</text>
</comment>
<dbReference type="EMBL" id="JACHEX010000001">
    <property type="protein sequence ID" value="MBB6061645.1"/>
    <property type="molecule type" value="Genomic_DNA"/>
</dbReference>
<dbReference type="GO" id="GO:0005829">
    <property type="term" value="C:cytosol"/>
    <property type="evidence" value="ECO:0007669"/>
    <property type="project" value="TreeGrafter"/>
</dbReference>
<organism evidence="3 4">
    <name type="scientific">Thermosipho japonicus</name>
    <dbReference type="NCBI Taxonomy" id="90323"/>
    <lineage>
        <taxon>Bacteria</taxon>
        <taxon>Thermotogati</taxon>
        <taxon>Thermotogota</taxon>
        <taxon>Thermotogae</taxon>
        <taxon>Thermotogales</taxon>
        <taxon>Fervidobacteriaceae</taxon>
        <taxon>Thermosipho</taxon>
    </lineage>
</organism>
<evidence type="ECO:0000256" key="1">
    <source>
        <dbReference type="ARBA" id="ARBA00022517"/>
    </source>
</evidence>
<comment type="caution">
    <text evidence="3">The sequence shown here is derived from an EMBL/GenBank/DDBJ whole genome shotgun (WGS) entry which is preliminary data.</text>
</comment>
<comment type="similarity">
    <text evidence="2">Belongs to the RbfA family.</text>
</comment>
<dbReference type="GO" id="GO:0043024">
    <property type="term" value="F:ribosomal small subunit binding"/>
    <property type="evidence" value="ECO:0007669"/>
    <property type="project" value="TreeGrafter"/>
</dbReference>
<dbReference type="AlphaFoldDB" id="A0A841GI28"/>
<dbReference type="GO" id="GO:0030490">
    <property type="term" value="P:maturation of SSU-rRNA"/>
    <property type="evidence" value="ECO:0007669"/>
    <property type="project" value="UniProtKB-UniRule"/>
</dbReference>
<proteinExistence type="inferred from homology"/>
<keyword evidence="4" id="KW-1185">Reference proteome</keyword>
<protein>
    <recommendedName>
        <fullName evidence="2">Ribosome-binding factor A</fullName>
    </recommendedName>
</protein>
<sequence>MRPEYRNKKIEAHIRELIAQAIQKMKEPEFESLKDYIVISRVLISKDRRFADVFVSVIGNSAQRKKAVELLEKYKGYFRTFVAKNVRLYTAPELRFKEDKGIEESVRINKLLDEIMSKEDENSSDN</sequence>
<evidence type="ECO:0000313" key="3">
    <source>
        <dbReference type="EMBL" id="MBB6061645.1"/>
    </source>
</evidence>
<dbReference type="PANTHER" id="PTHR33515">
    <property type="entry name" value="RIBOSOME-BINDING FACTOR A, CHLOROPLASTIC-RELATED"/>
    <property type="match status" value="1"/>
</dbReference>
<accession>A0A841GI28</accession>
<evidence type="ECO:0000256" key="2">
    <source>
        <dbReference type="HAMAP-Rule" id="MF_00003"/>
    </source>
</evidence>
<dbReference type="InterPro" id="IPR020053">
    <property type="entry name" value="Ribosome-bd_factorA_CS"/>
</dbReference>
<keyword evidence="1 2" id="KW-0690">Ribosome biogenesis</keyword>
<dbReference type="NCBIfam" id="TIGR00082">
    <property type="entry name" value="rbfA"/>
    <property type="match status" value="1"/>
</dbReference>
<comment type="subcellular location">
    <subcellularLocation>
        <location evidence="2">Cytoplasm</location>
    </subcellularLocation>
</comment>
<dbReference type="SUPFAM" id="SSF89919">
    <property type="entry name" value="Ribosome-binding factor A, RbfA"/>
    <property type="match status" value="1"/>
</dbReference>
<reference evidence="3 4" key="1">
    <citation type="submission" date="2020-08" db="EMBL/GenBank/DDBJ databases">
        <title>Genomic Encyclopedia of Type Strains, Phase IV (KMG-IV): sequencing the most valuable type-strain genomes for metagenomic binning, comparative biology and taxonomic classification.</title>
        <authorList>
            <person name="Goeker M."/>
        </authorList>
    </citation>
    <scope>NUCLEOTIDE SEQUENCE [LARGE SCALE GENOMIC DNA]</scope>
    <source>
        <strain evidence="3 4">DSM 13481</strain>
    </source>
</reference>